<reference evidence="1 2" key="1">
    <citation type="journal article" date="2007" name="Genome Res.">
        <title>Genome characteristics of facultatively symbiotic Frankia sp. strains reflect host range and host plant biogeography.</title>
        <authorList>
            <person name="Normand P."/>
            <person name="Lapierre P."/>
            <person name="Tisa L.S."/>
            <person name="Gogarten J.P."/>
            <person name="Alloisio N."/>
            <person name="Bagnarol E."/>
            <person name="Bassi C.A."/>
            <person name="Berry A.M."/>
            <person name="Bickhart D.M."/>
            <person name="Choisne N."/>
            <person name="Couloux A."/>
            <person name="Cournoyer B."/>
            <person name="Cruveiller S."/>
            <person name="Daubin V."/>
            <person name="Demange N."/>
            <person name="Francino M.P."/>
            <person name="Goltsman E."/>
            <person name="Huang Y."/>
            <person name="Kopp O.R."/>
            <person name="Labarre L."/>
            <person name="Lapidus A."/>
            <person name="Lavire C."/>
            <person name="Marechal J."/>
            <person name="Martinez M."/>
            <person name="Mastronunzio J.E."/>
            <person name="Mullin B.C."/>
            <person name="Niemann J."/>
            <person name="Pujic P."/>
            <person name="Rawnsley T."/>
            <person name="Rouy Z."/>
            <person name="Schenowitz C."/>
            <person name="Sellstedt A."/>
            <person name="Tavares F."/>
            <person name="Tomkins J.P."/>
            <person name="Vallenet D."/>
            <person name="Valverde C."/>
            <person name="Wall L.G."/>
            <person name="Wang Y."/>
            <person name="Medigue C."/>
            <person name="Benson D.R."/>
        </authorList>
    </citation>
    <scope>NUCLEOTIDE SEQUENCE [LARGE SCALE GENOMIC DNA]</scope>
    <source>
        <strain evidence="2">DSM 45818 / CECT 9043 / CcI3</strain>
    </source>
</reference>
<organism evidence="1 2">
    <name type="scientific">Frankia casuarinae (strain DSM 45818 / CECT 9043 / HFP020203 / CcI3)</name>
    <dbReference type="NCBI Taxonomy" id="106370"/>
    <lineage>
        <taxon>Bacteria</taxon>
        <taxon>Bacillati</taxon>
        <taxon>Actinomycetota</taxon>
        <taxon>Actinomycetes</taxon>
        <taxon>Frankiales</taxon>
        <taxon>Frankiaceae</taxon>
        <taxon>Frankia</taxon>
    </lineage>
</organism>
<evidence type="ECO:0000313" key="2">
    <source>
        <dbReference type="Proteomes" id="UP000001937"/>
    </source>
</evidence>
<dbReference type="KEGG" id="fra:Francci3_4117"/>
<dbReference type="Proteomes" id="UP000001937">
    <property type="component" value="Chromosome"/>
</dbReference>
<dbReference type="EMBL" id="CP000249">
    <property type="protein sequence ID" value="ABD13465.1"/>
    <property type="molecule type" value="Genomic_DNA"/>
</dbReference>
<protein>
    <submittedName>
        <fullName evidence="1">Uncharacterized protein</fullName>
    </submittedName>
</protein>
<dbReference type="RefSeq" id="WP_011438481.1">
    <property type="nucleotide sequence ID" value="NC_007777.1"/>
</dbReference>
<dbReference type="AlphaFoldDB" id="Q2J5H7"/>
<sequence length="86" mass="9321">MALGIEDRLERNRLATQLAGAALTHFLADDEKSVAACIRQIPDPPGPWVGMLRFAALAVAVIAEDSGVEQRDVAQQLLLRVAELQE</sequence>
<evidence type="ECO:0000313" key="1">
    <source>
        <dbReference type="EMBL" id="ABD13465.1"/>
    </source>
</evidence>
<proteinExistence type="predicted"/>
<dbReference type="HOGENOM" id="CLU_2493364_0_0_11"/>
<keyword evidence="2" id="KW-1185">Reference proteome</keyword>
<name>Q2J5H7_FRACC</name>
<gene>
    <name evidence="1" type="ordered locus">Francci3_4117</name>
</gene>
<accession>Q2J5H7</accession>